<evidence type="ECO:0000259" key="3">
    <source>
        <dbReference type="Pfam" id="PF11250"/>
    </source>
</evidence>
<sequence>MAACGSLQHFFENPLPASPTLFESLSPWNQIKPVKSIFGELHFEENSESSFSSSSFRIPISFSSPSLIDLNHPNETEKKIRENYVGSENSKRPSSSTSVSSPQKSNYTNSHTRSDSFSSSNSSLQLCTEGLGSESSDEVELKNGTSAGRENQNKEVGVKKKLYSHYSFSECRRSRTTGVELPPPISSIGQSGKPWLCFKPYRQDGRFVLKVIRVPTQEFLLAYREDGRLKLHFIQPNDGSLEDEDEDEEDEEEEEEEEESKNKMM</sequence>
<reference evidence="4 5" key="1">
    <citation type="journal article" date="2023" name="Science">
        <title>Elucidation of the pathway for biosynthesis of saponin adjuvants from the soapbark tree.</title>
        <authorList>
            <person name="Reed J."/>
            <person name="Orme A."/>
            <person name="El-Demerdash A."/>
            <person name="Owen C."/>
            <person name="Martin L.B.B."/>
            <person name="Misra R.C."/>
            <person name="Kikuchi S."/>
            <person name="Rejzek M."/>
            <person name="Martin A.C."/>
            <person name="Harkess A."/>
            <person name="Leebens-Mack J."/>
            <person name="Louveau T."/>
            <person name="Stephenson M.J."/>
            <person name="Osbourn A."/>
        </authorList>
    </citation>
    <scope>NUCLEOTIDE SEQUENCE [LARGE SCALE GENOMIC DNA]</scope>
    <source>
        <strain evidence="4">S10</strain>
    </source>
</reference>
<name>A0AAD7QGS8_QUISA</name>
<proteinExistence type="inferred from homology"/>
<feature type="domain" description="FAF" evidence="3">
    <location>
        <begin position="180"/>
        <end position="233"/>
    </location>
</feature>
<dbReference type="PANTHER" id="PTHR33155">
    <property type="entry name" value="FANTASTIC FOUR-LIKE PROTEIN (DUF3049)"/>
    <property type="match status" value="1"/>
</dbReference>
<dbReference type="KEGG" id="qsa:O6P43_000475"/>
<evidence type="ECO:0000313" key="5">
    <source>
        <dbReference type="Proteomes" id="UP001163823"/>
    </source>
</evidence>
<dbReference type="PANTHER" id="PTHR33155:SF9">
    <property type="entry name" value="FANTASTIC FOUR-LIKE PROTEIN (DUF3049)"/>
    <property type="match status" value="1"/>
</dbReference>
<feature type="region of interest" description="Disordered" evidence="2">
    <location>
        <begin position="82"/>
        <end position="153"/>
    </location>
</feature>
<protein>
    <submittedName>
        <fullName evidence="4">Protein FANTASTIC FOUR like</fullName>
    </submittedName>
</protein>
<dbReference type="AlphaFoldDB" id="A0AAD7QGS8"/>
<comment type="similarity">
    <text evidence="1">Belongs to the fantastic four family.</text>
</comment>
<feature type="compositionally biased region" description="Low complexity" evidence="2">
    <location>
        <begin position="92"/>
        <end position="105"/>
    </location>
</feature>
<dbReference type="EMBL" id="JARAOO010000001">
    <property type="protein sequence ID" value="KAJ7981178.1"/>
    <property type="molecule type" value="Genomic_DNA"/>
</dbReference>
<evidence type="ECO:0000256" key="1">
    <source>
        <dbReference type="ARBA" id="ARBA00008690"/>
    </source>
</evidence>
<dbReference type="Proteomes" id="UP001163823">
    <property type="component" value="Chromosome 1"/>
</dbReference>
<dbReference type="Pfam" id="PF11250">
    <property type="entry name" value="FAF"/>
    <property type="match status" value="1"/>
</dbReference>
<organism evidence="4 5">
    <name type="scientific">Quillaja saponaria</name>
    <name type="common">Soap bark tree</name>
    <dbReference type="NCBI Taxonomy" id="32244"/>
    <lineage>
        <taxon>Eukaryota</taxon>
        <taxon>Viridiplantae</taxon>
        <taxon>Streptophyta</taxon>
        <taxon>Embryophyta</taxon>
        <taxon>Tracheophyta</taxon>
        <taxon>Spermatophyta</taxon>
        <taxon>Magnoliopsida</taxon>
        <taxon>eudicotyledons</taxon>
        <taxon>Gunneridae</taxon>
        <taxon>Pentapetalae</taxon>
        <taxon>rosids</taxon>
        <taxon>fabids</taxon>
        <taxon>Fabales</taxon>
        <taxon>Quillajaceae</taxon>
        <taxon>Quillaja</taxon>
    </lineage>
</organism>
<keyword evidence="5" id="KW-1185">Reference proteome</keyword>
<evidence type="ECO:0000256" key="2">
    <source>
        <dbReference type="SAM" id="MobiDB-lite"/>
    </source>
</evidence>
<dbReference type="InterPro" id="IPR021410">
    <property type="entry name" value="FAF"/>
</dbReference>
<feature type="compositionally biased region" description="Acidic residues" evidence="2">
    <location>
        <begin position="240"/>
        <end position="259"/>
    </location>
</feature>
<comment type="caution">
    <text evidence="4">The sequence shown here is derived from an EMBL/GenBank/DDBJ whole genome shotgun (WGS) entry which is preliminary data.</text>
</comment>
<evidence type="ECO:0000313" key="4">
    <source>
        <dbReference type="EMBL" id="KAJ7981178.1"/>
    </source>
</evidence>
<dbReference type="InterPro" id="IPR046431">
    <property type="entry name" value="FAF_dom"/>
</dbReference>
<gene>
    <name evidence="4" type="ORF">O6P43_000475</name>
</gene>
<accession>A0AAD7QGS8</accession>
<feature type="region of interest" description="Disordered" evidence="2">
    <location>
        <begin position="233"/>
        <end position="265"/>
    </location>
</feature>